<gene>
    <name evidence="1" type="ORF">PAPOLLO_LOCUS18088</name>
</gene>
<protein>
    <submittedName>
        <fullName evidence="1">(apollo) hypothetical protein</fullName>
    </submittedName>
</protein>
<comment type="caution">
    <text evidence="1">The sequence shown here is derived from an EMBL/GenBank/DDBJ whole genome shotgun (WGS) entry which is preliminary data.</text>
</comment>
<dbReference type="EMBL" id="CAJQZP010001160">
    <property type="protein sequence ID" value="CAG5024169.1"/>
    <property type="molecule type" value="Genomic_DNA"/>
</dbReference>
<dbReference type="OrthoDB" id="7238524at2759"/>
<keyword evidence="2" id="KW-1185">Reference proteome</keyword>
<organism evidence="1 2">
    <name type="scientific">Parnassius apollo</name>
    <name type="common">Apollo butterfly</name>
    <name type="synonym">Papilio apollo</name>
    <dbReference type="NCBI Taxonomy" id="110799"/>
    <lineage>
        <taxon>Eukaryota</taxon>
        <taxon>Metazoa</taxon>
        <taxon>Ecdysozoa</taxon>
        <taxon>Arthropoda</taxon>
        <taxon>Hexapoda</taxon>
        <taxon>Insecta</taxon>
        <taxon>Pterygota</taxon>
        <taxon>Neoptera</taxon>
        <taxon>Endopterygota</taxon>
        <taxon>Lepidoptera</taxon>
        <taxon>Glossata</taxon>
        <taxon>Ditrysia</taxon>
        <taxon>Papilionoidea</taxon>
        <taxon>Papilionidae</taxon>
        <taxon>Parnassiinae</taxon>
        <taxon>Parnassini</taxon>
        <taxon>Parnassius</taxon>
        <taxon>Parnassius</taxon>
    </lineage>
</organism>
<name>A0A8S3XGH5_PARAO</name>
<accession>A0A8S3XGH5</accession>
<dbReference type="Proteomes" id="UP000691718">
    <property type="component" value="Unassembled WGS sequence"/>
</dbReference>
<evidence type="ECO:0000313" key="1">
    <source>
        <dbReference type="EMBL" id="CAG5024169.1"/>
    </source>
</evidence>
<proteinExistence type="predicted"/>
<evidence type="ECO:0000313" key="2">
    <source>
        <dbReference type="Proteomes" id="UP000691718"/>
    </source>
</evidence>
<sequence>MILNFSQHYESHFKKVITNTEKIRFKISQYRIFEYSKDHVETIAVSVTTGTPLFDYFPIMRNAQAQLLVLLQKPLYDRALPLKKAKYVMQLVKNYVPPNKLYFYRALKSKAVGPTDDISSEDDDDQAEVNL</sequence>
<reference evidence="1" key="1">
    <citation type="submission" date="2021-04" db="EMBL/GenBank/DDBJ databases">
        <authorList>
            <person name="Tunstrom K."/>
        </authorList>
    </citation>
    <scope>NUCLEOTIDE SEQUENCE</scope>
</reference>
<dbReference type="AlphaFoldDB" id="A0A8S3XGH5"/>